<dbReference type="GeneTree" id="ENSGT01060000251685"/>
<proteinExistence type="predicted"/>
<protein>
    <submittedName>
        <fullName evidence="1">Uncharacterized protein</fullName>
    </submittedName>
</protein>
<reference evidence="1" key="1">
    <citation type="submission" date="2025-08" db="UniProtKB">
        <authorList>
            <consortium name="Ensembl"/>
        </authorList>
    </citation>
    <scope>IDENTIFICATION</scope>
</reference>
<evidence type="ECO:0000313" key="1">
    <source>
        <dbReference type="Ensembl" id="ENSSPUP00000000767.1"/>
    </source>
</evidence>
<dbReference type="SUPFAM" id="SSF46966">
    <property type="entry name" value="Spectrin repeat"/>
    <property type="match status" value="1"/>
</dbReference>
<keyword evidence="2" id="KW-1185">Reference proteome</keyword>
<dbReference type="Proteomes" id="UP000694392">
    <property type="component" value="Unplaced"/>
</dbReference>
<name>A0A8D0G4Y1_SPHPU</name>
<dbReference type="AlphaFoldDB" id="A0A8D0G4Y1"/>
<dbReference type="Ensembl" id="ENSSPUT00000000808.1">
    <property type="protein sequence ID" value="ENSSPUP00000000767.1"/>
    <property type="gene ID" value="ENSSPUG00000000629.1"/>
</dbReference>
<sequence>MLREIEMRIKWVQPAEMNLSGLQDLLRQAEVLDMELKDLSAPVKQELKSVKWIVANQPQEVPEQLLKALEKDAKNLQKSFGSVSDVMDSWLLSLCNAAETEKAKIFKQHEKLQGNLQELLNWVSDATQSLDSRDYHKAVDANSLNLCLQHYKELKQPLVDTKIQLDATAFDIQLFISEHAQDLTPQQS</sequence>
<organism evidence="1 2">
    <name type="scientific">Sphenodon punctatus</name>
    <name type="common">Tuatara</name>
    <name type="synonym">Hatteria punctata</name>
    <dbReference type="NCBI Taxonomy" id="8508"/>
    <lineage>
        <taxon>Eukaryota</taxon>
        <taxon>Metazoa</taxon>
        <taxon>Chordata</taxon>
        <taxon>Craniata</taxon>
        <taxon>Vertebrata</taxon>
        <taxon>Euteleostomi</taxon>
        <taxon>Lepidosauria</taxon>
        <taxon>Sphenodontia</taxon>
        <taxon>Sphenodontidae</taxon>
        <taxon>Sphenodon</taxon>
    </lineage>
</organism>
<accession>A0A8D0G4Y1</accession>
<evidence type="ECO:0000313" key="2">
    <source>
        <dbReference type="Proteomes" id="UP000694392"/>
    </source>
</evidence>
<reference evidence="1" key="2">
    <citation type="submission" date="2025-09" db="UniProtKB">
        <authorList>
            <consortium name="Ensembl"/>
        </authorList>
    </citation>
    <scope>IDENTIFICATION</scope>
</reference>